<dbReference type="InterPro" id="IPR021719">
    <property type="entry name" value="Prot_inh_I78"/>
</dbReference>
<accession>A0A7W7ET95</accession>
<reference evidence="3 4" key="1">
    <citation type="submission" date="2020-08" db="EMBL/GenBank/DDBJ databases">
        <title>Genomic Encyclopedia of Type Strains, Phase IV (KMG-IV): sequencing the most valuable type-strain genomes for metagenomic binning, comparative biology and taxonomic classification.</title>
        <authorList>
            <person name="Goeker M."/>
        </authorList>
    </citation>
    <scope>NUCLEOTIDE SEQUENCE [LARGE SCALE GENOMIC DNA]</scope>
    <source>
        <strain evidence="3 4">DSM 17507</strain>
    </source>
</reference>
<dbReference type="Proteomes" id="UP000538566">
    <property type="component" value="Unassembled WGS sequence"/>
</dbReference>
<feature type="signal peptide" evidence="2">
    <location>
        <begin position="1"/>
        <end position="20"/>
    </location>
</feature>
<keyword evidence="2" id="KW-0732">Signal</keyword>
<dbReference type="OrthoDB" id="8724542at2"/>
<sequence>MPRLPFCVAALSLLAGQSLAAREEMSPRTTPQGPRASGTGAEQTAPDPCGQRMALRLPGTILTPQARARLTREVGHDRFRVIRPGGVITQDLRNDRLNLIIDENGKLLTARCG</sequence>
<evidence type="ECO:0008006" key="5">
    <source>
        <dbReference type="Google" id="ProtNLM"/>
    </source>
</evidence>
<protein>
    <recommendedName>
        <fullName evidence="5">Peptidase inhibitor I78 family protein</fullName>
    </recommendedName>
</protein>
<name>A0A7W7ET95_9SPHN</name>
<dbReference type="Pfam" id="PF11720">
    <property type="entry name" value="Inhibitor_I78"/>
    <property type="match status" value="1"/>
</dbReference>
<dbReference type="RefSeq" id="WP_144901282.1">
    <property type="nucleotide sequence ID" value="NZ_JACHOA010000001.1"/>
</dbReference>
<evidence type="ECO:0000313" key="4">
    <source>
        <dbReference type="Proteomes" id="UP000538566"/>
    </source>
</evidence>
<gene>
    <name evidence="3" type="ORF">GGR37_000862</name>
</gene>
<dbReference type="Gene3D" id="3.30.10.10">
    <property type="entry name" value="Trypsin Inhibitor V, subunit A"/>
    <property type="match status" value="1"/>
</dbReference>
<dbReference type="EMBL" id="JACHOA010000001">
    <property type="protein sequence ID" value="MBB4612616.1"/>
    <property type="molecule type" value="Genomic_DNA"/>
</dbReference>
<proteinExistence type="predicted"/>
<evidence type="ECO:0000313" key="3">
    <source>
        <dbReference type="EMBL" id="MBB4612616.1"/>
    </source>
</evidence>
<feature type="chain" id="PRO_5030685271" description="Peptidase inhibitor I78 family protein" evidence="2">
    <location>
        <begin position="21"/>
        <end position="113"/>
    </location>
</feature>
<evidence type="ECO:0000256" key="1">
    <source>
        <dbReference type="SAM" id="MobiDB-lite"/>
    </source>
</evidence>
<keyword evidence="4" id="KW-1185">Reference proteome</keyword>
<feature type="region of interest" description="Disordered" evidence="1">
    <location>
        <begin position="19"/>
        <end position="52"/>
    </location>
</feature>
<evidence type="ECO:0000256" key="2">
    <source>
        <dbReference type="SAM" id="SignalP"/>
    </source>
</evidence>
<organism evidence="3 4">
    <name type="scientific">Novosphingobium taihuense</name>
    <dbReference type="NCBI Taxonomy" id="260085"/>
    <lineage>
        <taxon>Bacteria</taxon>
        <taxon>Pseudomonadati</taxon>
        <taxon>Pseudomonadota</taxon>
        <taxon>Alphaproteobacteria</taxon>
        <taxon>Sphingomonadales</taxon>
        <taxon>Sphingomonadaceae</taxon>
        <taxon>Novosphingobium</taxon>
    </lineage>
</organism>
<comment type="caution">
    <text evidence="3">The sequence shown here is derived from an EMBL/GenBank/DDBJ whole genome shotgun (WGS) entry which is preliminary data.</text>
</comment>
<dbReference type="AlphaFoldDB" id="A0A7W7ET95"/>